<dbReference type="GO" id="GO:0098796">
    <property type="term" value="C:membrane protein complex"/>
    <property type="evidence" value="ECO:0007669"/>
    <property type="project" value="UniProtKB-ARBA"/>
</dbReference>
<dbReference type="InterPro" id="IPR017911">
    <property type="entry name" value="MacB-like_ATP-bd"/>
</dbReference>
<dbReference type="FunFam" id="3.40.50.300:FF:000032">
    <property type="entry name" value="Export ABC transporter ATP-binding protein"/>
    <property type="match status" value="1"/>
</dbReference>
<sequence>MSETTPLPSVHTGRAGPPAGAVAAVGLSKTYGSGATSVAALTDVSLQVPAGTWLAVMGPSGSGKSTLLHCLAGLERADAGRVVLAGDDISRASDRVLTRLRRTAIGFAFQNFNLVGSLTAAENVALPLRLAGARPRRAQIRAALESVGLGDRARHKPGQLSGGQQQRVALARAIATRPAVLFADEPTGALDSAASRSVLGLLRRMVDGGQTVVMVTHDPAAAAAADSVVFLLDGGIADRLERPSADVVAATLAGLERP</sequence>
<dbReference type="InterPro" id="IPR003439">
    <property type="entry name" value="ABC_transporter-like_ATP-bd"/>
</dbReference>
<dbReference type="PANTHER" id="PTHR24220">
    <property type="entry name" value="IMPORT ATP-BINDING PROTEIN"/>
    <property type="match status" value="1"/>
</dbReference>
<evidence type="ECO:0000256" key="3">
    <source>
        <dbReference type="ARBA" id="ARBA00022840"/>
    </source>
</evidence>
<dbReference type="EMBL" id="FNUC01000004">
    <property type="protein sequence ID" value="SEF15926.1"/>
    <property type="molecule type" value="Genomic_DNA"/>
</dbReference>
<dbReference type="InterPro" id="IPR003593">
    <property type="entry name" value="AAA+_ATPase"/>
</dbReference>
<dbReference type="GO" id="GO:0016887">
    <property type="term" value="F:ATP hydrolysis activity"/>
    <property type="evidence" value="ECO:0007669"/>
    <property type="project" value="InterPro"/>
</dbReference>
<keyword evidence="6" id="KW-1185">Reference proteome</keyword>
<protein>
    <submittedName>
        <fullName evidence="5">Putative ABC transport system ATP-binding protein</fullName>
    </submittedName>
</protein>
<feature type="domain" description="ABC transporter" evidence="4">
    <location>
        <begin position="22"/>
        <end position="258"/>
    </location>
</feature>
<dbReference type="AlphaFoldDB" id="A0A1H5PQ62"/>
<gene>
    <name evidence="5" type="ORF">SAMN04488561_5139</name>
</gene>
<dbReference type="Gene3D" id="3.40.50.300">
    <property type="entry name" value="P-loop containing nucleotide triphosphate hydrolases"/>
    <property type="match status" value="1"/>
</dbReference>
<accession>A0A1H5PQ62</accession>
<keyword evidence="1" id="KW-0813">Transport</keyword>
<evidence type="ECO:0000313" key="5">
    <source>
        <dbReference type="EMBL" id="SEF15926.1"/>
    </source>
</evidence>
<dbReference type="Proteomes" id="UP000181980">
    <property type="component" value="Unassembled WGS sequence"/>
</dbReference>
<dbReference type="InterPro" id="IPR027417">
    <property type="entry name" value="P-loop_NTPase"/>
</dbReference>
<evidence type="ECO:0000256" key="2">
    <source>
        <dbReference type="ARBA" id="ARBA00022741"/>
    </source>
</evidence>
<keyword evidence="2" id="KW-0547">Nucleotide-binding</keyword>
<name>A0A1H5PQ62_9ACTN</name>
<dbReference type="CDD" id="cd03255">
    <property type="entry name" value="ABC_MJ0796_LolCDE_FtsE"/>
    <property type="match status" value="1"/>
</dbReference>
<dbReference type="OrthoDB" id="3176024at2"/>
<reference evidence="6" key="1">
    <citation type="submission" date="2016-10" db="EMBL/GenBank/DDBJ databases">
        <authorList>
            <person name="Varghese N."/>
            <person name="Submissions S."/>
        </authorList>
    </citation>
    <scope>NUCLEOTIDE SEQUENCE [LARGE SCALE GENOMIC DNA]</scope>
    <source>
        <strain evidence="6">DSM 45237</strain>
    </source>
</reference>
<evidence type="ECO:0000313" key="6">
    <source>
        <dbReference type="Proteomes" id="UP000181980"/>
    </source>
</evidence>
<organism evidence="5 6">
    <name type="scientific">Jiangella alba</name>
    <dbReference type="NCBI Taxonomy" id="561176"/>
    <lineage>
        <taxon>Bacteria</taxon>
        <taxon>Bacillati</taxon>
        <taxon>Actinomycetota</taxon>
        <taxon>Actinomycetes</taxon>
        <taxon>Jiangellales</taxon>
        <taxon>Jiangellaceae</taxon>
        <taxon>Jiangella</taxon>
    </lineage>
</organism>
<dbReference type="Pfam" id="PF00005">
    <property type="entry name" value="ABC_tran"/>
    <property type="match status" value="1"/>
</dbReference>
<dbReference type="InterPro" id="IPR017871">
    <property type="entry name" value="ABC_transporter-like_CS"/>
</dbReference>
<dbReference type="PANTHER" id="PTHR24220:SF685">
    <property type="entry name" value="ABC TRANSPORTER RELATED"/>
    <property type="match status" value="1"/>
</dbReference>
<dbReference type="PROSITE" id="PS00211">
    <property type="entry name" value="ABC_TRANSPORTER_1"/>
    <property type="match status" value="1"/>
</dbReference>
<dbReference type="GO" id="GO:0005524">
    <property type="term" value="F:ATP binding"/>
    <property type="evidence" value="ECO:0007669"/>
    <property type="project" value="UniProtKB-KW"/>
</dbReference>
<dbReference type="SMART" id="SM00382">
    <property type="entry name" value="AAA"/>
    <property type="match status" value="1"/>
</dbReference>
<keyword evidence="3 5" id="KW-0067">ATP-binding</keyword>
<proteinExistence type="predicted"/>
<dbReference type="GO" id="GO:0005886">
    <property type="term" value="C:plasma membrane"/>
    <property type="evidence" value="ECO:0007669"/>
    <property type="project" value="TreeGrafter"/>
</dbReference>
<dbReference type="SUPFAM" id="SSF52540">
    <property type="entry name" value="P-loop containing nucleoside triphosphate hydrolases"/>
    <property type="match status" value="1"/>
</dbReference>
<evidence type="ECO:0000259" key="4">
    <source>
        <dbReference type="PROSITE" id="PS50893"/>
    </source>
</evidence>
<dbReference type="STRING" id="561176.SAMN04488561_5139"/>
<evidence type="ECO:0000256" key="1">
    <source>
        <dbReference type="ARBA" id="ARBA00022448"/>
    </source>
</evidence>
<dbReference type="PROSITE" id="PS50893">
    <property type="entry name" value="ABC_TRANSPORTER_2"/>
    <property type="match status" value="1"/>
</dbReference>
<dbReference type="GO" id="GO:0022857">
    <property type="term" value="F:transmembrane transporter activity"/>
    <property type="evidence" value="ECO:0007669"/>
    <property type="project" value="UniProtKB-ARBA"/>
</dbReference>
<dbReference type="InterPro" id="IPR015854">
    <property type="entry name" value="ABC_transpr_LolD-like"/>
</dbReference>
<dbReference type="RefSeq" id="WP_069109058.1">
    <property type="nucleotide sequence ID" value="NZ_FNUC01000004.1"/>
</dbReference>